<evidence type="ECO:0000259" key="3">
    <source>
        <dbReference type="PROSITE" id="PS50850"/>
    </source>
</evidence>
<feature type="transmembrane region" description="Helical" evidence="2">
    <location>
        <begin position="157"/>
        <end position="177"/>
    </location>
</feature>
<keyword evidence="5" id="KW-1185">Reference proteome</keyword>
<evidence type="ECO:0000256" key="1">
    <source>
        <dbReference type="ARBA" id="ARBA00004141"/>
    </source>
</evidence>
<evidence type="ECO:0000256" key="2">
    <source>
        <dbReference type="SAM" id="Phobius"/>
    </source>
</evidence>
<feature type="transmembrane region" description="Helical" evidence="2">
    <location>
        <begin position="197"/>
        <end position="217"/>
    </location>
</feature>
<dbReference type="GO" id="GO:0016020">
    <property type="term" value="C:membrane"/>
    <property type="evidence" value="ECO:0007669"/>
    <property type="project" value="UniProtKB-SubCell"/>
</dbReference>
<dbReference type="EMBL" id="JAKKPZ010000087">
    <property type="protein sequence ID" value="KAI1703131.1"/>
    <property type="molecule type" value="Genomic_DNA"/>
</dbReference>
<keyword evidence="2" id="KW-0472">Membrane</keyword>
<evidence type="ECO:0000313" key="5">
    <source>
        <dbReference type="Proteomes" id="UP001201812"/>
    </source>
</evidence>
<dbReference type="PANTHER" id="PTHR45757">
    <property type="entry name" value="PROTEIN CBG23364-RELATED"/>
    <property type="match status" value="1"/>
</dbReference>
<feature type="transmembrane region" description="Helical" evidence="2">
    <location>
        <begin position="107"/>
        <end position="123"/>
    </location>
</feature>
<dbReference type="SUPFAM" id="SSF103473">
    <property type="entry name" value="MFS general substrate transporter"/>
    <property type="match status" value="1"/>
</dbReference>
<dbReference type="InterPro" id="IPR036259">
    <property type="entry name" value="MFS_trans_sf"/>
</dbReference>
<dbReference type="PROSITE" id="PS50850">
    <property type="entry name" value="MFS"/>
    <property type="match status" value="1"/>
</dbReference>
<feature type="transmembrane region" description="Helical" evidence="2">
    <location>
        <begin position="333"/>
        <end position="358"/>
    </location>
</feature>
<dbReference type="AlphaFoldDB" id="A0AAD4R156"/>
<feature type="domain" description="Major facilitator superfamily (MFS) profile" evidence="3">
    <location>
        <begin position="15"/>
        <end position="456"/>
    </location>
</feature>
<keyword evidence="2" id="KW-0812">Transmembrane</keyword>
<feature type="transmembrane region" description="Helical" evidence="2">
    <location>
        <begin position="397"/>
        <end position="418"/>
    </location>
</feature>
<dbReference type="GO" id="GO:0022857">
    <property type="term" value="F:transmembrane transporter activity"/>
    <property type="evidence" value="ECO:0007669"/>
    <property type="project" value="InterPro"/>
</dbReference>
<dbReference type="Gene3D" id="1.20.1250.20">
    <property type="entry name" value="MFS general substrate transporter like domains"/>
    <property type="match status" value="2"/>
</dbReference>
<feature type="transmembrane region" description="Helical" evidence="2">
    <location>
        <begin position="364"/>
        <end position="385"/>
    </location>
</feature>
<protein>
    <submittedName>
        <fullName evidence="4">Major facilitator superfamily domain-containing protein</fullName>
    </submittedName>
</protein>
<feature type="transmembrane region" description="Helical" evidence="2">
    <location>
        <begin position="78"/>
        <end position="98"/>
    </location>
</feature>
<comment type="subcellular location">
    <subcellularLocation>
        <location evidence="1">Membrane</location>
        <topology evidence="1">Multi-pass membrane protein</topology>
    </subcellularLocation>
</comment>
<keyword evidence="2" id="KW-1133">Transmembrane helix</keyword>
<gene>
    <name evidence="4" type="ORF">DdX_15066</name>
</gene>
<dbReference type="InterPro" id="IPR011701">
    <property type="entry name" value="MFS"/>
</dbReference>
<evidence type="ECO:0000313" key="4">
    <source>
        <dbReference type="EMBL" id="KAI1703131.1"/>
    </source>
</evidence>
<accession>A0AAD4R156</accession>
<reference evidence="4" key="1">
    <citation type="submission" date="2022-01" db="EMBL/GenBank/DDBJ databases">
        <title>Genome Sequence Resource for Two Populations of Ditylenchus destructor, the Migratory Endoparasitic Phytonematode.</title>
        <authorList>
            <person name="Zhang H."/>
            <person name="Lin R."/>
            <person name="Xie B."/>
        </authorList>
    </citation>
    <scope>NUCLEOTIDE SEQUENCE</scope>
    <source>
        <strain evidence="4">BazhouSP</strain>
    </source>
</reference>
<feature type="transmembrane region" description="Helical" evidence="2">
    <location>
        <begin position="430"/>
        <end position="451"/>
    </location>
</feature>
<dbReference type="Proteomes" id="UP001201812">
    <property type="component" value="Unassembled WGS sequence"/>
</dbReference>
<comment type="caution">
    <text evidence="4">The sequence shown here is derived from an EMBL/GenBank/DDBJ whole genome shotgun (WGS) entry which is preliminary data.</text>
</comment>
<dbReference type="PANTHER" id="PTHR45757:SF11">
    <property type="entry name" value="MAJOR FACILITATOR SUPERFAMILY (MFS) PROFILE DOMAIN-CONTAINING PROTEIN"/>
    <property type="match status" value="1"/>
</dbReference>
<organism evidence="4 5">
    <name type="scientific">Ditylenchus destructor</name>
    <dbReference type="NCBI Taxonomy" id="166010"/>
    <lineage>
        <taxon>Eukaryota</taxon>
        <taxon>Metazoa</taxon>
        <taxon>Ecdysozoa</taxon>
        <taxon>Nematoda</taxon>
        <taxon>Chromadorea</taxon>
        <taxon>Rhabditida</taxon>
        <taxon>Tylenchina</taxon>
        <taxon>Tylenchomorpha</taxon>
        <taxon>Sphaerularioidea</taxon>
        <taxon>Anguinidae</taxon>
        <taxon>Anguininae</taxon>
        <taxon>Ditylenchus</taxon>
    </lineage>
</organism>
<name>A0AAD4R156_9BILA</name>
<dbReference type="Pfam" id="PF07690">
    <property type="entry name" value="MFS_1"/>
    <property type="match status" value="1"/>
</dbReference>
<feature type="transmembrane region" description="Helical" evidence="2">
    <location>
        <begin position="129"/>
        <end position="150"/>
    </location>
</feature>
<dbReference type="InterPro" id="IPR020846">
    <property type="entry name" value="MFS_dom"/>
</dbReference>
<feature type="transmembrane region" description="Helical" evidence="2">
    <location>
        <begin position="5"/>
        <end position="23"/>
    </location>
</feature>
<sequence>MQKSYLRYWILTVSTVLMTLIYANNVAFNFTIICMIPEESDSVPMNEVKYVSGNNATAKPVPQSLKAHYDYSPLQRNMLFSATAAGTLLGGLPLAFFADKFGVRKTYTMYSVMSGAATLFLPLSASIDYVALFAVRVIQGIGLAPIYVMLSSVSAEWATVATTGSYLICLSAMFQFGPIMTIPTAGLLCESELGWPAVYYIQGVLTLVLTALFFFLFRDSPVFHPAITEKELKTIQRGKVMSKKSLRVVEKVPYTSIIKDPIVWVTLYAFFGDELGYQIFQQYGPIFLNKAHGMSVHETGFAATIPYMLALLTKLIIGPVSDRITIASDRMRINVFSIISQGGAAICFVILALLPMLFGKVPIWIVQVFYSSVNLFCGVGFLGVLKSSEIIAQHFSHVLMAWESIISSLIVLILPLAINVIAPKNTVEEWSRVFIGVPCIQILAITAFVLFCDSKPRKWTGVDIDSRQSESSSEAGLEKY</sequence>
<proteinExistence type="predicted"/>